<organism evidence="2 3">
    <name type="scientific">Neoroseomonas marina</name>
    <dbReference type="NCBI Taxonomy" id="1232220"/>
    <lineage>
        <taxon>Bacteria</taxon>
        <taxon>Pseudomonadati</taxon>
        <taxon>Pseudomonadota</taxon>
        <taxon>Alphaproteobacteria</taxon>
        <taxon>Acetobacterales</taxon>
        <taxon>Acetobacteraceae</taxon>
        <taxon>Neoroseomonas</taxon>
    </lineage>
</organism>
<sequence>MSAIVALLSAAWGRVAGWAAALGAALVVLLAAYAAGRRDGRGAAESETLRRAARAREVRDAVERDLDRSGDAAGRLRRDWQRR</sequence>
<dbReference type="EMBL" id="JABBKX010000003">
    <property type="protein sequence ID" value="NMJ41811.1"/>
    <property type="molecule type" value="Genomic_DNA"/>
</dbReference>
<reference evidence="2 3" key="1">
    <citation type="submission" date="2020-03" db="EMBL/GenBank/DDBJ databases">
        <authorList>
            <person name="Sun Q."/>
        </authorList>
    </citation>
    <scope>NUCLEOTIDE SEQUENCE [LARGE SCALE GENOMIC DNA]</scope>
    <source>
        <strain evidence="2 3">JC162</strain>
    </source>
</reference>
<name>A0A848EBC8_9PROT</name>
<proteinExistence type="predicted"/>
<dbReference type="RefSeq" id="WP_170054050.1">
    <property type="nucleotide sequence ID" value="NZ_JABBKX010000003.1"/>
</dbReference>
<keyword evidence="1" id="KW-0472">Membrane</keyword>
<dbReference type="Proteomes" id="UP000548582">
    <property type="component" value="Unassembled WGS sequence"/>
</dbReference>
<evidence type="ECO:0000256" key="1">
    <source>
        <dbReference type="SAM" id="Phobius"/>
    </source>
</evidence>
<protein>
    <submittedName>
        <fullName evidence="2">Uncharacterized protein</fullName>
    </submittedName>
</protein>
<comment type="caution">
    <text evidence="2">The sequence shown here is derived from an EMBL/GenBank/DDBJ whole genome shotgun (WGS) entry which is preliminary data.</text>
</comment>
<evidence type="ECO:0000313" key="3">
    <source>
        <dbReference type="Proteomes" id="UP000548582"/>
    </source>
</evidence>
<accession>A0A848EBC8</accession>
<keyword evidence="3" id="KW-1185">Reference proteome</keyword>
<gene>
    <name evidence="2" type="ORF">GWK16_11195</name>
</gene>
<keyword evidence="1" id="KW-1133">Transmembrane helix</keyword>
<evidence type="ECO:0000313" key="2">
    <source>
        <dbReference type="EMBL" id="NMJ41811.1"/>
    </source>
</evidence>
<dbReference type="AlphaFoldDB" id="A0A848EBC8"/>
<keyword evidence="1" id="KW-0812">Transmembrane</keyword>
<feature type="transmembrane region" description="Helical" evidence="1">
    <location>
        <begin position="15"/>
        <end position="35"/>
    </location>
</feature>